<protein>
    <submittedName>
        <fullName evidence="2">Toll/interleukin-1 receptor domain-containing protein</fullName>
    </submittedName>
</protein>
<dbReference type="OrthoDB" id="3885120at2"/>
<dbReference type="Proteomes" id="UP000267164">
    <property type="component" value="Chromosome"/>
</dbReference>
<dbReference type="EMBL" id="CP032568">
    <property type="protein sequence ID" value="AYF77194.1"/>
    <property type="molecule type" value="Genomic_DNA"/>
</dbReference>
<dbReference type="InterPro" id="IPR000157">
    <property type="entry name" value="TIR_dom"/>
</dbReference>
<name>A0A386ZJ69_9NOCA</name>
<keyword evidence="2" id="KW-0675">Receptor</keyword>
<gene>
    <name evidence="2" type="ORF">D7D52_29010</name>
</gene>
<dbReference type="AlphaFoldDB" id="A0A386ZJ69"/>
<keyword evidence="3" id="KW-1185">Reference proteome</keyword>
<dbReference type="KEGG" id="nyu:D7D52_29010"/>
<organism evidence="2 3">
    <name type="scientific">Nocardia yunnanensis</name>
    <dbReference type="NCBI Taxonomy" id="2382165"/>
    <lineage>
        <taxon>Bacteria</taxon>
        <taxon>Bacillati</taxon>
        <taxon>Actinomycetota</taxon>
        <taxon>Actinomycetes</taxon>
        <taxon>Mycobacteriales</taxon>
        <taxon>Nocardiaceae</taxon>
        <taxon>Nocardia</taxon>
    </lineage>
</organism>
<accession>A0A386ZJ69</accession>
<evidence type="ECO:0000313" key="2">
    <source>
        <dbReference type="EMBL" id="AYF77194.1"/>
    </source>
</evidence>
<sequence length="155" mass="17604">MTLWGGQSRTIFASYSPADERWAVWLAWQFERAEARYRTVVAAWDFDPASNYGEFVRRGVRESDLVVAVVTQNYVSSRHANREWQAALEVDPGKLLAVRVGDCAMDWLPSGVGFLDLRGVEDAGQVRRLVLDQVERMLSQRWTPRRPSSAGSEDI</sequence>
<proteinExistence type="predicted"/>
<dbReference type="RefSeq" id="WP_120741416.1">
    <property type="nucleotide sequence ID" value="NZ_CP032568.1"/>
</dbReference>
<dbReference type="Gene3D" id="3.40.50.10140">
    <property type="entry name" value="Toll/interleukin-1 receptor homology (TIR) domain"/>
    <property type="match status" value="1"/>
</dbReference>
<reference evidence="2 3" key="1">
    <citation type="submission" date="2018-09" db="EMBL/GenBank/DDBJ databases">
        <title>Nocardia yunnanensis sp. nov., an actinomycete isolated from a soil sample.</title>
        <authorList>
            <person name="Zhang J."/>
        </authorList>
    </citation>
    <scope>NUCLEOTIDE SEQUENCE [LARGE SCALE GENOMIC DNA]</scope>
    <source>
        <strain evidence="2 3">CFHS0054</strain>
    </source>
</reference>
<dbReference type="SUPFAM" id="SSF52200">
    <property type="entry name" value="Toll/Interleukin receptor TIR domain"/>
    <property type="match status" value="1"/>
</dbReference>
<feature type="domain" description="TIR" evidence="1">
    <location>
        <begin position="11"/>
        <end position="129"/>
    </location>
</feature>
<evidence type="ECO:0000313" key="3">
    <source>
        <dbReference type="Proteomes" id="UP000267164"/>
    </source>
</evidence>
<evidence type="ECO:0000259" key="1">
    <source>
        <dbReference type="Pfam" id="PF13676"/>
    </source>
</evidence>
<dbReference type="GO" id="GO:0007165">
    <property type="term" value="P:signal transduction"/>
    <property type="evidence" value="ECO:0007669"/>
    <property type="project" value="InterPro"/>
</dbReference>
<dbReference type="Pfam" id="PF13676">
    <property type="entry name" value="TIR_2"/>
    <property type="match status" value="1"/>
</dbReference>
<dbReference type="InterPro" id="IPR035897">
    <property type="entry name" value="Toll_tir_struct_dom_sf"/>
</dbReference>